<comment type="caution">
    <text evidence="20">The sequence shown here is derived from an EMBL/GenBank/DDBJ whole genome shotgun (WGS) entry which is preliminary data.</text>
</comment>
<dbReference type="PROSITE" id="PS51198">
    <property type="entry name" value="UVRD_HELICASE_ATP_BIND"/>
    <property type="match status" value="1"/>
</dbReference>
<dbReference type="PROSITE" id="PS51217">
    <property type="entry name" value="UVRD_HELICASE_CTER"/>
    <property type="match status" value="1"/>
</dbReference>
<sequence length="1217" mass="133068">MSTDTFEITGPLPEGTTLIEASAGTGKTWTLAALATRYVVEQGMPIDKLLIVTFSRAASQELRERVRARLEETLAELESSAPTEDPLVEHLRDCAPTELALRVRRLRTAVADFDTATIATIHQFCHYVLRGLGVAGDSDPGATLAEDLEQLQSDVIDDLFLADHLRAVPDTPEYAIARKDARHALNNPGAELHPTDAPGPLGVRMDLVRRVREEFERRKRRAAVLSYDDLLEQLAEALEDEDGPARRRMRDRWSVVLVDEFQDTDPVQWQVFSRAFACEGISLLLIGDPKQAIYAFRGGDIHTYLQAADTADRRTSLPTNYRSDEPLVRSLQTLMNGVALSEGIVVHPVTAHHKTHRLSGSPDDTPVRLRTWPLIDGERQPSIGDVRRQVYPDVADDIERLLASGAELDGRPVQPQDIAVLCHVGSDLAGIREELRRRGIASVLVSGTSVLRTPAAEAWLELLMALEQPHRRDRVGLAALTPFIGWTAEQLDSADETEIETVAAQIRSLITAFHRGGVAAVLDVARSQGLAERVLGQVGGERDLTDIEHCAQVLHEQVLQGMTGLPSLIAWMMKQSADDAVTPADSRTMRLDSDALAVTLSTIHSSKGLQYPIVYAPFLFNNWLSDKEHAVVVHRDGHRILSYDRADLNGSERRADDLGEHMRLAYVAMTRAQSQLVLWWAPTYNSKDAGLHRLLFGQAPNPEALDQLLRSRTHGNAAEPHAGRVGASPDNAAEPHAGRVGASPQGERRDRDHGDDHEDSPDDLTGSRSRSVDNPASLLDQRAVITLLDPIDKHSIATNQRFLQTWADHGAFSLEVIGSGTTQPAPPVEPSTERLTARWFDDSIIDRDWRRASYSSLAAAGEAAAEAAGELSEPEDGAVGRIDEEVIVVPGGFGAGDFLRQSPGSTSGNAGDHTTPLGDEPKPGDGNAGDHTTPLIDVPKPGDANTEPSPMADLPVGATFGSLVHAVLEHADLQARDLRANLLDNVREQLVFWPVDLVPEALVDAMEAVCTTPMGPEPDAPRLVDIAKTDRFSEMDFEMPLAGGDRPHARPVLREMAEVLRTHLCDDDPLIDFADALAGDAYGDQTLLGYFTGSVDLTFRHDGRFYIVDYKTNWLGEPGEPLTLADYEPARLNAAMGHSSYPLQAILYSIVLHRYLRWRLPAYDPGEHFGGVMYLYVRGMAGPATPVVDGGRCGVFTWHPPAAILDDLSKVLDGGER</sequence>
<dbReference type="InterPro" id="IPR011604">
    <property type="entry name" value="PDDEXK-like_dom_sf"/>
</dbReference>
<comment type="catalytic activity">
    <reaction evidence="14 15">
        <text>ATP + H2O = ADP + phosphate + H(+)</text>
        <dbReference type="Rhea" id="RHEA:13065"/>
        <dbReference type="ChEBI" id="CHEBI:15377"/>
        <dbReference type="ChEBI" id="CHEBI:15378"/>
        <dbReference type="ChEBI" id="CHEBI:30616"/>
        <dbReference type="ChEBI" id="CHEBI:43474"/>
        <dbReference type="ChEBI" id="CHEBI:456216"/>
        <dbReference type="EC" id="5.6.2.4"/>
    </reaction>
</comment>
<evidence type="ECO:0000256" key="8">
    <source>
        <dbReference type="ARBA" id="ARBA00022840"/>
    </source>
</evidence>
<feature type="binding site" evidence="16">
    <location>
        <begin position="21"/>
        <end position="28"/>
    </location>
    <ligand>
        <name>ATP</name>
        <dbReference type="ChEBI" id="CHEBI:30616"/>
    </ligand>
</feature>
<accession>A0A542EC81</accession>
<feature type="domain" description="UvrD-like helicase ATP-binding" evidence="18">
    <location>
        <begin position="1"/>
        <end position="324"/>
    </location>
</feature>
<dbReference type="PANTHER" id="PTHR11070:SF23">
    <property type="entry name" value="RECBCD ENZYME SUBUNIT RECB"/>
    <property type="match status" value="1"/>
</dbReference>
<evidence type="ECO:0000256" key="12">
    <source>
        <dbReference type="ARBA" id="ARBA00023235"/>
    </source>
</evidence>
<evidence type="ECO:0000256" key="3">
    <source>
        <dbReference type="ARBA" id="ARBA00022741"/>
    </source>
</evidence>
<comment type="catalytic activity">
    <reaction evidence="15">
        <text>Exonucleolytic cleavage (in the presence of ATP) in either 5'- to 3'- or 3'- to 5'-direction to yield 5'-phosphooligonucleotides.</text>
        <dbReference type="EC" id="3.1.11.5"/>
    </reaction>
</comment>
<dbReference type="InterPro" id="IPR027417">
    <property type="entry name" value="P-loop_NTPase"/>
</dbReference>
<comment type="domain">
    <text evidence="15">The N-terminal DNA-binding domain is a ssDNA-dependent ATPase and has ATP-dependent 3'-5' helicase function. This domain interacts with RecC.</text>
</comment>
<evidence type="ECO:0000259" key="18">
    <source>
        <dbReference type="PROSITE" id="PS51198"/>
    </source>
</evidence>
<dbReference type="Pfam" id="PF13361">
    <property type="entry name" value="UvrD_C"/>
    <property type="match status" value="1"/>
</dbReference>
<keyword evidence="5 15" id="KW-0378">Hydrolase</keyword>
<keyword evidence="10 15" id="KW-0238">DNA-binding</keyword>
<evidence type="ECO:0000256" key="1">
    <source>
        <dbReference type="ARBA" id="ARBA00022722"/>
    </source>
</evidence>
<dbReference type="Gene3D" id="3.90.320.10">
    <property type="match status" value="1"/>
</dbReference>
<dbReference type="Proteomes" id="UP000320806">
    <property type="component" value="Unassembled WGS sequence"/>
</dbReference>
<dbReference type="CDD" id="cd17932">
    <property type="entry name" value="DEXQc_UvrD"/>
    <property type="match status" value="1"/>
</dbReference>
<dbReference type="GO" id="GO:0016887">
    <property type="term" value="F:ATP hydrolysis activity"/>
    <property type="evidence" value="ECO:0007669"/>
    <property type="project" value="RHEA"/>
</dbReference>
<dbReference type="InterPro" id="IPR014017">
    <property type="entry name" value="DNA_helicase_UvrD-like_C"/>
</dbReference>
<dbReference type="EC" id="5.6.2.4" evidence="15"/>
<keyword evidence="21" id="KW-1185">Reference proteome</keyword>
<dbReference type="GO" id="GO:0008854">
    <property type="term" value="F:exodeoxyribonuclease V activity"/>
    <property type="evidence" value="ECO:0007669"/>
    <property type="project" value="UniProtKB-EC"/>
</dbReference>
<feature type="active site" description="For nuclease activity" evidence="15">
    <location>
        <position position="1109"/>
    </location>
</feature>
<keyword evidence="2 15" id="KW-0479">Metal-binding</keyword>
<keyword evidence="7 15" id="KW-0269">Exonuclease</keyword>
<evidence type="ECO:0000256" key="5">
    <source>
        <dbReference type="ARBA" id="ARBA00022801"/>
    </source>
</evidence>
<evidence type="ECO:0000256" key="13">
    <source>
        <dbReference type="ARBA" id="ARBA00034617"/>
    </source>
</evidence>
<dbReference type="CDD" id="cd22352">
    <property type="entry name" value="RecB_C-like"/>
    <property type="match status" value="1"/>
</dbReference>
<comment type="cofactor">
    <cofactor evidence="15">
        <name>Mg(2+)</name>
        <dbReference type="ChEBI" id="CHEBI:18420"/>
    </cofactor>
    <text evidence="15">Binds 1 Mg(2+) ion per subunit.</text>
</comment>
<dbReference type="AlphaFoldDB" id="A0A542EC81"/>
<dbReference type="GO" id="GO:0005829">
    <property type="term" value="C:cytosol"/>
    <property type="evidence" value="ECO:0007669"/>
    <property type="project" value="TreeGrafter"/>
</dbReference>
<evidence type="ECO:0000256" key="7">
    <source>
        <dbReference type="ARBA" id="ARBA00022839"/>
    </source>
</evidence>
<evidence type="ECO:0000313" key="21">
    <source>
        <dbReference type="Proteomes" id="UP000320806"/>
    </source>
</evidence>
<dbReference type="GO" id="GO:0003677">
    <property type="term" value="F:DNA binding"/>
    <property type="evidence" value="ECO:0007669"/>
    <property type="project" value="UniProtKB-UniRule"/>
</dbReference>
<protein>
    <recommendedName>
        <fullName evidence="15">RecBCD enzyme subunit RecB</fullName>
        <ecNumber evidence="15">3.1.11.5</ecNumber>
        <ecNumber evidence="15">5.6.2.4</ecNumber>
    </recommendedName>
    <alternativeName>
        <fullName evidence="15">DNA 3'-5' helicase subunit RecB</fullName>
    </alternativeName>
    <alternativeName>
        <fullName evidence="15">Exonuclease V subunit RecB</fullName>
        <shortName evidence="15">ExoV subunit RecB</shortName>
    </alternativeName>
    <alternativeName>
        <fullName evidence="15">Helicase/nuclease RecBCD subunit RecB</fullName>
    </alternativeName>
</protein>
<feature type="binding site" evidence="15">
    <location>
        <position position="965"/>
    </location>
    <ligand>
        <name>Mg(2+)</name>
        <dbReference type="ChEBI" id="CHEBI:18420"/>
    </ligand>
</feature>
<dbReference type="GO" id="GO:0000287">
    <property type="term" value="F:magnesium ion binding"/>
    <property type="evidence" value="ECO:0007669"/>
    <property type="project" value="UniProtKB-UniRule"/>
</dbReference>
<comment type="miscellaneous">
    <text evidence="15">In the RecBCD complex, RecB has a slow 3'-5' helicase, an exonuclease activity and loads RecA onto ssDNA, RecD has a fast 5'-3' helicase activity, while RecC stimulates the ATPase and processivity of the RecB helicase and contributes to recognition of the Chi site.</text>
</comment>
<evidence type="ECO:0000256" key="11">
    <source>
        <dbReference type="ARBA" id="ARBA00023204"/>
    </source>
</evidence>
<evidence type="ECO:0000256" key="4">
    <source>
        <dbReference type="ARBA" id="ARBA00022763"/>
    </source>
</evidence>
<comment type="domain">
    <text evidence="15">The C-terminal domain has nuclease activity and interacts with RecD. It interacts with RecA, facilitating its loading onto ssDNA.</text>
</comment>
<dbReference type="SUPFAM" id="SSF52980">
    <property type="entry name" value="Restriction endonuclease-like"/>
    <property type="match status" value="1"/>
</dbReference>
<name>A0A542EC81_9MICO</name>
<feature type="binding site" evidence="15">
    <location>
        <position position="1109"/>
    </location>
    <ligand>
        <name>Mg(2+)</name>
        <dbReference type="ChEBI" id="CHEBI:18420"/>
    </ligand>
</feature>
<keyword evidence="8 15" id="KW-0067">ATP-binding</keyword>
<comment type="function">
    <text evidence="15">A helicase/nuclease that prepares dsDNA breaks (DSB) for recombinational DNA repair. Binds to DSBs and unwinds DNA via a highly rapid and processive ATP-dependent bidirectional helicase activity. Unwinds dsDNA until it encounters a Chi (crossover hotspot instigator) sequence from the 3' direction. Cuts ssDNA a few nucleotides 3' to the Chi site. The properties and activities of the enzyme are changed at Chi. The Chi-altered holoenzyme produces a long 3'-ssDNA overhang and facilitates RecA-binding to the ssDNA for homologous DNA recombination and repair. Holoenzyme degrades any linearized DNA that is unable to undergo homologous recombination. In the holoenzyme this subunit contributes ATPase, 3'-5' helicase, exonuclease activity and loads RecA onto ssDNA.</text>
</comment>
<dbReference type="InterPro" id="IPR014016">
    <property type="entry name" value="UvrD-like_ATP-bd"/>
</dbReference>
<feature type="compositionally biased region" description="Basic and acidic residues" evidence="17">
    <location>
        <begin position="746"/>
        <end position="756"/>
    </location>
</feature>
<keyword evidence="9 15" id="KW-0460">Magnesium</keyword>
<keyword evidence="11 15" id="KW-0234">DNA repair</keyword>
<feature type="region of interest" description="Nuclease activity, interacts with RecD and RecA" evidence="15">
    <location>
        <begin position="848"/>
        <end position="1217"/>
    </location>
</feature>
<dbReference type="HAMAP" id="MF_01485">
    <property type="entry name" value="RecB"/>
    <property type="match status" value="1"/>
</dbReference>
<dbReference type="GO" id="GO:0009338">
    <property type="term" value="C:exodeoxyribonuclease V complex"/>
    <property type="evidence" value="ECO:0007669"/>
    <property type="project" value="TreeGrafter"/>
</dbReference>
<evidence type="ECO:0000256" key="9">
    <source>
        <dbReference type="ARBA" id="ARBA00022842"/>
    </source>
</evidence>
<evidence type="ECO:0000256" key="14">
    <source>
        <dbReference type="ARBA" id="ARBA00048988"/>
    </source>
</evidence>
<dbReference type="GO" id="GO:0043138">
    <property type="term" value="F:3'-5' DNA helicase activity"/>
    <property type="evidence" value="ECO:0007669"/>
    <property type="project" value="UniProtKB-UniRule"/>
</dbReference>
<gene>
    <name evidence="15" type="primary">recB</name>
    <name evidence="20" type="ORF">FB459_0317</name>
</gene>
<dbReference type="Gene3D" id="1.10.486.10">
    <property type="entry name" value="PCRA, domain 4"/>
    <property type="match status" value="1"/>
</dbReference>
<dbReference type="InterPro" id="IPR011335">
    <property type="entry name" value="Restrct_endonuc-II-like"/>
</dbReference>
<dbReference type="InterPro" id="IPR000212">
    <property type="entry name" value="DNA_helicase_UvrD/REP"/>
</dbReference>
<dbReference type="EMBL" id="VFMO01000001">
    <property type="protein sequence ID" value="TQJ12938.1"/>
    <property type="molecule type" value="Genomic_DNA"/>
</dbReference>
<dbReference type="PANTHER" id="PTHR11070">
    <property type="entry name" value="UVRD / RECB / PCRA DNA HELICASE FAMILY MEMBER"/>
    <property type="match status" value="1"/>
</dbReference>
<evidence type="ECO:0000256" key="10">
    <source>
        <dbReference type="ARBA" id="ARBA00023125"/>
    </source>
</evidence>
<dbReference type="RefSeq" id="WP_170221641.1">
    <property type="nucleotide sequence ID" value="NZ_BAABCI010000038.1"/>
</dbReference>
<proteinExistence type="inferred from homology"/>
<feature type="binding site" evidence="15">
    <location>
        <position position="1096"/>
    </location>
    <ligand>
        <name>Mg(2+)</name>
        <dbReference type="ChEBI" id="CHEBI:18420"/>
    </ligand>
</feature>
<evidence type="ECO:0000313" key="20">
    <source>
        <dbReference type="EMBL" id="TQJ12938.1"/>
    </source>
</evidence>
<dbReference type="InterPro" id="IPR004586">
    <property type="entry name" value="RecB"/>
</dbReference>
<comment type="subunit">
    <text evidence="15">Heterotrimer of RecB, RecC and RecD. All subunits contribute to DNA-binding. Interacts with RecA.</text>
</comment>
<feature type="domain" description="UvrD-like helicase C-terminal" evidence="19">
    <location>
        <begin position="335"/>
        <end position="608"/>
    </location>
</feature>
<evidence type="ECO:0000256" key="6">
    <source>
        <dbReference type="ARBA" id="ARBA00022806"/>
    </source>
</evidence>
<comment type="similarity">
    <text evidence="15">Belongs to the helicase family. UvrD subfamily.</text>
</comment>
<keyword evidence="1 15" id="KW-0540">Nuclease</keyword>
<evidence type="ECO:0000256" key="17">
    <source>
        <dbReference type="SAM" id="MobiDB-lite"/>
    </source>
</evidence>
<keyword evidence="3 15" id="KW-0547">Nucleotide-binding</keyword>
<evidence type="ECO:0000259" key="19">
    <source>
        <dbReference type="PROSITE" id="PS51217"/>
    </source>
</evidence>
<evidence type="ECO:0000256" key="2">
    <source>
        <dbReference type="ARBA" id="ARBA00022723"/>
    </source>
</evidence>
<evidence type="ECO:0000256" key="15">
    <source>
        <dbReference type="HAMAP-Rule" id="MF_01485"/>
    </source>
</evidence>
<keyword evidence="4 15" id="KW-0227">DNA damage</keyword>
<comment type="catalytic activity">
    <reaction evidence="13 15">
        <text>Couples ATP hydrolysis with the unwinding of duplex DNA by translocating in the 3'-5' direction.</text>
        <dbReference type="EC" id="5.6.2.4"/>
    </reaction>
</comment>
<feature type="region of interest" description="Disordered" evidence="17">
    <location>
        <begin position="897"/>
        <end position="953"/>
    </location>
</feature>
<keyword evidence="6 15" id="KW-0347">Helicase</keyword>
<dbReference type="Gene3D" id="3.40.50.300">
    <property type="entry name" value="P-loop containing nucleotide triphosphate hydrolases"/>
    <property type="match status" value="2"/>
</dbReference>
<dbReference type="EC" id="3.1.11.5" evidence="15"/>
<evidence type="ECO:0000256" key="16">
    <source>
        <dbReference type="PROSITE-ProRule" id="PRU00560"/>
    </source>
</evidence>
<dbReference type="Pfam" id="PF00580">
    <property type="entry name" value="UvrD-helicase"/>
    <property type="match status" value="1"/>
</dbReference>
<organism evidence="20 21">
    <name type="scientific">Yimella lutea</name>
    <dbReference type="NCBI Taxonomy" id="587872"/>
    <lineage>
        <taxon>Bacteria</taxon>
        <taxon>Bacillati</taxon>
        <taxon>Actinomycetota</taxon>
        <taxon>Actinomycetes</taxon>
        <taxon>Micrococcales</taxon>
        <taxon>Dermacoccaceae</taxon>
        <taxon>Yimella</taxon>
    </lineage>
</organism>
<dbReference type="GO" id="GO:0000724">
    <property type="term" value="P:double-strand break repair via homologous recombination"/>
    <property type="evidence" value="ECO:0007669"/>
    <property type="project" value="UniProtKB-UniRule"/>
</dbReference>
<dbReference type="SUPFAM" id="SSF52540">
    <property type="entry name" value="P-loop containing nucleoside triphosphate hydrolases"/>
    <property type="match status" value="1"/>
</dbReference>
<reference evidence="20 21" key="1">
    <citation type="submission" date="2019-06" db="EMBL/GenBank/DDBJ databases">
        <title>Sequencing the genomes of 1000 actinobacteria strains.</title>
        <authorList>
            <person name="Klenk H.-P."/>
        </authorList>
    </citation>
    <scope>NUCLEOTIDE SEQUENCE [LARGE SCALE GENOMIC DNA]</scope>
    <source>
        <strain evidence="20 21">DSM 19828</strain>
    </source>
</reference>
<keyword evidence="12 15" id="KW-0413">Isomerase</keyword>
<feature type="region of interest" description="DNA-binding and helicase activity, interacts with RecC" evidence="15">
    <location>
        <begin position="1"/>
        <end position="824"/>
    </location>
</feature>
<dbReference type="GO" id="GO:0005524">
    <property type="term" value="F:ATP binding"/>
    <property type="evidence" value="ECO:0007669"/>
    <property type="project" value="UniProtKB-UniRule"/>
</dbReference>
<feature type="region of interest" description="Disordered" evidence="17">
    <location>
        <begin position="717"/>
        <end position="775"/>
    </location>
</feature>